<reference evidence="1" key="1">
    <citation type="journal article" date="2020" name="Stud. Mycol.">
        <title>101 Dothideomycetes genomes: a test case for predicting lifestyles and emergence of pathogens.</title>
        <authorList>
            <person name="Haridas S."/>
            <person name="Albert R."/>
            <person name="Binder M."/>
            <person name="Bloem J."/>
            <person name="Labutti K."/>
            <person name="Salamov A."/>
            <person name="Andreopoulos B."/>
            <person name="Baker S."/>
            <person name="Barry K."/>
            <person name="Bills G."/>
            <person name="Bluhm B."/>
            <person name="Cannon C."/>
            <person name="Castanera R."/>
            <person name="Culley D."/>
            <person name="Daum C."/>
            <person name="Ezra D."/>
            <person name="Gonzalez J."/>
            <person name="Henrissat B."/>
            <person name="Kuo A."/>
            <person name="Liang C."/>
            <person name="Lipzen A."/>
            <person name="Lutzoni F."/>
            <person name="Magnuson J."/>
            <person name="Mondo S."/>
            <person name="Nolan M."/>
            <person name="Ohm R."/>
            <person name="Pangilinan J."/>
            <person name="Park H.-J."/>
            <person name="Ramirez L."/>
            <person name="Alfaro M."/>
            <person name="Sun H."/>
            <person name="Tritt A."/>
            <person name="Yoshinaga Y."/>
            <person name="Zwiers L.-H."/>
            <person name="Turgeon B."/>
            <person name="Goodwin S."/>
            <person name="Spatafora J."/>
            <person name="Crous P."/>
            <person name="Grigoriev I."/>
        </authorList>
    </citation>
    <scope>NUCLEOTIDE SEQUENCE</scope>
    <source>
        <strain evidence="1">ATCC 200398</strain>
    </source>
</reference>
<evidence type="ECO:0000313" key="2">
    <source>
        <dbReference type="Proteomes" id="UP000799755"/>
    </source>
</evidence>
<protein>
    <submittedName>
        <fullName evidence="1">Uncharacterized protein</fullName>
    </submittedName>
</protein>
<sequence>MDRRNSTTDDQEPRPTGNPNVFDDEYALDPAEEDYMPGVSDGFRPTNNGISGDRHDHDREREREPSPARPSFAAQHSTDGDLRRFASRNSTAKVPCARESISHDIRHAGTHTRGVGSQATPLQHHTSISSTGSFATMARSESPFGTGPSHPYGMYPQNTMARSSSVTTSSTQPQPHRSVSLQRPTHPYGMYPQNVVEDQVEAPVPPVPAAIPVGFPGLNTGFHRQIGPDGEEQDIIGPDGHTEQLPPYSRYPEEGPTKAALAAEASSTPVETVPAPLSTSNDALVSPVEHQAQPQEEPPREPPATREPQTSEQGASEKQEHEKAPKGWTSRKLWGKVPLGVALVLLVLVLVFAIILGAAIGTFVAKNKKDDHGNNKHKDKDNPSPQVTGPSGSMFDAYTIPVPSSLPPLPTGAFALPLGVAQEASPGCLPMANQLSAWSCKMTFVPLLLNMSYLPPSPTVSSGTQPQPVATMQPYTKPDGGIQWGVQPPSIPSQALSLVMDNDYKAYGPAYHFQTRYDKIVVLSPEEFSAGASLRKRNQGPKGGDGDNKAPFRHRFQVMPGETPWYCVWNQTFIEMYIYVTDNSTAATFTAFPSVWPSNNPFQSSIPTEATSTPTSLGGSAAPSTTFGSVTAPNTPSPTPLHRRGDSDYPHLLPYPRIVKIEERRLPGAPQPYCQKMRLLDNGAVVPEMNGSGAPIKVLIQEDDPSLEEFLLSAGGPPPNPSATSNTPNNNSNRRRDLAKRRDPAGACHCQWMFQ</sequence>
<keyword evidence="2" id="KW-1185">Reference proteome</keyword>
<proteinExistence type="predicted"/>
<gene>
    <name evidence="1" type="ORF">BDR25DRAFT_129549</name>
</gene>
<evidence type="ECO:0000313" key="1">
    <source>
        <dbReference type="EMBL" id="KAF2473196.1"/>
    </source>
</evidence>
<dbReference type="Proteomes" id="UP000799755">
    <property type="component" value="Unassembled WGS sequence"/>
</dbReference>
<dbReference type="EMBL" id="MU003500">
    <property type="protein sequence ID" value="KAF2473196.1"/>
    <property type="molecule type" value="Genomic_DNA"/>
</dbReference>
<accession>A0ACB6R436</accession>
<organism evidence="1 2">
    <name type="scientific">Lindgomyces ingoldianus</name>
    <dbReference type="NCBI Taxonomy" id="673940"/>
    <lineage>
        <taxon>Eukaryota</taxon>
        <taxon>Fungi</taxon>
        <taxon>Dikarya</taxon>
        <taxon>Ascomycota</taxon>
        <taxon>Pezizomycotina</taxon>
        <taxon>Dothideomycetes</taxon>
        <taxon>Pleosporomycetidae</taxon>
        <taxon>Pleosporales</taxon>
        <taxon>Lindgomycetaceae</taxon>
        <taxon>Lindgomyces</taxon>
    </lineage>
</organism>
<name>A0ACB6R436_9PLEO</name>
<comment type="caution">
    <text evidence="1">The sequence shown here is derived from an EMBL/GenBank/DDBJ whole genome shotgun (WGS) entry which is preliminary data.</text>
</comment>